<accession>A0AAF0ZUR7</accession>
<dbReference type="AlphaFoldDB" id="A0AAF0ZUR7"/>
<feature type="region of interest" description="Disordered" evidence="1">
    <location>
        <begin position="337"/>
        <end position="368"/>
    </location>
</feature>
<proteinExistence type="predicted"/>
<dbReference type="InterPro" id="IPR036869">
    <property type="entry name" value="J_dom_sf"/>
</dbReference>
<dbReference type="Proteomes" id="UP001234989">
    <property type="component" value="Chromosome 11"/>
</dbReference>
<sequence length="415" mass="47327">MENQRFKAKDTHNSKFKTYLTASEYFLQQRNFEDCRNYALKAIEIDSNQTSPSQILAIANVLLLSTTINEHPNYYSILNLPLYTQNPQLIKTHFTNVTNLLNPNKNRYPFASEAFGVVLKAWSVLSNPTQKTRFDNGLRNRGEDRGSFWTVCPYCYYVYEFLKDYEDCCLRCQNEKCRRVFHGVPIVGPSPPPEVAEKGEYHCFGFTILSNDTHPLWSPFVGTKTNENNVEFGIAGEKTNEKNNVDEFIEISDDEDENGGNEKSLGVEEVFVETNGVEVDMGGDFKEKRIKMVGKSLNKVLGKGNKVNMNEIVYNEGNNDFEINENSVEFGNAEEKTNEKSVEFDNAGEKTNENSVEFGNAGEKTNENTVEFGNAGEKTNEDRDNNVEFFMGGDIYVRMQEEFDIGSWDIVFRSN</sequence>
<evidence type="ECO:0000256" key="1">
    <source>
        <dbReference type="SAM" id="MobiDB-lite"/>
    </source>
</evidence>
<dbReference type="InterPro" id="IPR053052">
    <property type="entry name" value="Imprinting_Balance_Reg"/>
</dbReference>
<name>A0AAF0ZUR7_SOLVR</name>
<keyword evidence="4" id="KW-1185">Reference proteome</keyword>
<feature type="domain" description="J" evidence="2">
    <location>
        <begin position="73"/>
        <end position="138"/>
    </location>
</feature>
<dbReference type="Pfam" id="PF00226">
    <property type="entry name" value="DnaJ"/>
    <property type="match status" value="1"/>
</dbReference>
<dbReference type="PROSITE" id="PS50076">
    <property type="entry name" value="DNAJ_2"/>
    <property type="match status" value="1"/>
</dbReference>
<dbReference type="PANTHER" id="PTHR45496:SF12">
    <property type="entry name" value="J DOMAIN-CONTAINING PROTEIN"/>
    <property type="match status" value="1"/>
</dbReference>
<protein>
    <recommendedName>
        <fullName evidence="2">J domain-containing protein</fullName>
    </recommendedName>
</protein>
<organism evidence="3 4">
    <name type="scientific">Solanum verrucosum</name>
    <dbReference type="NCBI Taxonomy" id="315347"/>
    <lineage>
        <taxon>Eukaryota</taxon>
        <taxon>Viridiplantae</taxon>
        <taxon>Streptophyta</taxon>
        <taxon>Embryophyta</taxon>
        <taxon>Tracheophyta</taxon>
        <taxon>Spermatophyta</taxon>
        <taxon>Magnoliopsida</taxon>
        <taxon>eudicotyledons</taxon>
        <taxon>Gunneridae</taxon>
        <taxon>Pentapetalae</taxon>
        <taxon>asterids</taxon>
        <taxon>lamiids</taxon>
        <taxon>Solanales</taxon>
        <taxon>Solanaceae</taxon>
        <taxon>Solanoideae</taxon>
        <taxon>Solaneae</taxon>
        <taxon>Solanum</taxon>
    </lineage>
</organism>
<evidence type="ECO:0000313" key="4">
    <source>
        <dbReference type="Proteomes" id="UP001234989"/>
    </source>
</evidence>
<feature type="compositionally biased region" description="Basic and acidic residues" evidence="1">
    <location>
        <begin position="337"/>
        <end position="352"/>
    </location>
</feature>
<dbReference type="Gene3D" id="1.10.287.110">
    <property type="entry name" value="DnaJ domain"/>
    <property type="match status" value="1"/>
</dbReference>
<dbReference type="EMBL" id="CP133622">
    <property type="protein sequence ID" value="WMV53282.1"/>
    <property type="molecule type" value="Genomic_DNA"/>
</dbReference>
<gene>
    <name evidence="3" type="ORF">MTR67_046667</name>
</gene>
<evidence type="ECO:0000313" key="3">
    <source>
        <dbReference type="EMBL" id="WMV53282.1"/>
    </source>
</evidence>
<reference evidence="3" key="1">
    <citation type="submission" date="2023-08" db="EMBL/GenBank/DDBJ databases">
        <title>A de novo genome assembly of Solanum verrucosum Schlechtendal, a Mexican diploid species geographically isolated from the other diploid A-genome species in potato relatives.</title>
        <authorList>
            <person name="Hosaka K."/>
        </authorList>
    </citation>
    <scope>NUCLEOTIDE SEQUENCE</scope>
    <source>
        <tissue evidence="3">Young leaves</tissue>
    </source>
</reference>
<evidence type="ECO:0000259" key="2">
    <source>
        <dbReference type="PROSITE" id="PS50076"/>
    </source>
</evidence>
<dbReference type="PANTHER" id="PTHR45496">
    <property type="entry name" value="CHAPERONE DNAJ-DOMAIN SUPERFAMILY PROTEIN"/>
    <property type="match status" value="1"/>
</dbReference>
<dbReference type="InterPro" id="IPR001623">
    <property type="entry name" value="DnaJ_domain"/>
</dbReference>
<dbReference type="SUPFAM" id="SSF46565">
    <property type="entry name" value="Chaperone J-domain"/>
    <property type="match status" value="1"/>
</dbReference>